<reference evidence="5" key="1">
    <citation type="submission" date="2016-10" db="EMBL/GenBank/DDBJ databases">
        <authorList>
            <person name="Varghese N."/>
            <person name="Submissions S."/>
        </authorList>
    </citation>
    <scope>NUCLEOTIDE SEQUENCE [LARGE SCALE GENOMIC DNA]</scope>
    <source>
        <strain evidence="5">DSM 45419</strain>
    </source>
</reference>
<organism evidence="4 5">
    <name type="scientific">Geodermatophilus siccatus</name>
    <dbReference type="NCBI Taxonomy" id="1137991"/>
    <lineage>
        <taxon>Bacteria</taxon>
        <taxon>Bacillati</taxon>
        <taxon>Actinomycetota</taxon>
        <taxon>Actinomycetes</taxon>
        <taxon>Geodermatophilales</taxon>
        <taxon>Geodermatophilaceae</taxon>
        <taxon>Geodermatophilus</taxon>
    </lineage>
</organism>
<dbReference type="InterPro" id="IPR001633">
    <property type="entry name" value="EAL_dom"/>
</dbReference>
<dbReference type="Gene3D" id="3.20.20.450">
    <property type="entry name" value="EAL domain"/>
    <property type="match status" value="1"/>
</dbReference>
<keyword evidence="1" id="KW-0472">Membrane</keyword>
<feature type="transmembrane region" description="Helical" evidence="1">
    <location>
        <begin position="12"/>
        <end position="37"/>
    </location>
</feature>
<dbReference type="NCBIfam" id="TIGR00254">
    <property type="entry name" value="GGDEF"/>
    <property type="match status" value="1"/>
</dbReference>
<dbReference type="RefSeq" id="WP_091217805.1">
    <property type="nucleotide sequence ID" value="NZ_FNHE01000005.1"/>
</dbReference>
<protein>
    <submittedName>
        <fullName evidence="4">Diguanylate cyclase (GGDEF) domain-containing protein</fullName>
    </submittedName>
</protein>
<evidence type="ECO:0000313" key="5">
    <source>
        <dbReference type="Proteomes" id="UP000198680"/>
    </source>
</evidence>
<dbReference type="Pfam" id="PF00990">
    <property type="entry name" value="GGDEF"/>
    <property type="match status" value="1"/>
</dbReference>
<proteinExistence type="predicted"/>
<evidence type="ECO:0000259" key="3">
    <source>
        <dbReference type="PROSITE" id="PS50887"/>
    </source>
</evidence>
<accession>A0A1G9SGS6</accession>
<dbReference type="Gene3D" id="3.30.70.270">
    <property type="match status" value="1"/>
</dbReference>
<dbReference type="STRING" id="1137991.SAMN05660642_02229"/>
<evidence type="ECO:0000256" key="1">
    <source>
        <dbReference type="SAM" id="Phobius"/>
    </source>
</evidence>
<dbReference type="AlphaFoldDB" id="A0A1G9SGS6"/>
<dbReference type="Proteomes" id="UP000198680">
    <property type="component" value="Unassembled WGS sequence"/>
</dbReference>
<feature type="domain" description="EAL" evidence="2">
    <location>
        <begin position="247"/>
        <end position="503"/>
    </location>
</feature>
<dbReference type="Pfam" id="PF00563">
    <property type="entry name" value="EAL"/>
    <property type="match status" value="1"/>
</dbReference>
<dbReference type="SUPFAM" id="SSF141868">
    <property type="entry name" value="EAL domain-like"/>
    <property type="match status" value="1"/>
</dbReference>
<dbReference type="InterPro" id="IPR043128">
    <property type="entry name" value="Rev_trsase/Diguanyl_cyclase"/>
</dbReference>
<dbReference type="SUPFAM" id="SSF55073">
    <property type="entry name" value="Nucleotide cyclase"/>
    <property type="match status" value="1"/>
</dbReference>
<gene>
    <name evidence="4" type="ORF">SAMN05660642_02229</name>
</gene>
<dbReference type="PANTHER" id="PTHR44757:SF2">
    <property type="entry name" value="BIOFILM ARCHITECTURE MAINTENANCE PROTEIN MBAA"/>
    <property type="match status" value="1"/>
</dbReference>
<keyword evidence="5" id="KW-1185">Reference proteome</keyword>
<dbReference type="CDD" id="cd01949">
    <property type="entry name" value="GGDEF"/>
    <property type="match status" value="1"/>
</dbReference>
<keyword evidence="1" id="KW-0812">Transmembrane</keyword>
<name>A0A1G9SGS6_9ACTN</name>
<dbReference type="InterPro" id="IPR000160">
    <property type="entry name" value="GGDEF_dom"/>
</dbReference>
<feature type="domain" description="GGDEF" evidence="3">
    <location>
        <begin position="106"/>
        <end position="238"/>
    </location>
</feature>
<sequence length="516" mass="54385">MDDVPARPPARGLQIAVLAGALAATLTATHLAVALLVTGSLQVLLHLLLSGVAAAGAAALGAHRVRRTEADLARLAFSDVLTGLANRALFTDRLELALRRTARSGGEVAVVFLDLDGFKSVNDSLGHAAGDRLIREVGGLLQSAVRTEDTLARLGGDEFAILVERSPGVEEATRIAERVLAALAGPVDLGGQRVTVSASIGIATGDVAATASSLLRDADNAMYWAKGTGPGRYVLFNPQMRSAAAERRQLEADLWAAAADRQFRLVYQPVVDLGSERVTGFEALIRWEHPTLGVVLPERFLPVAEEIGLVPDIGRWVLTEACAAAAAWRRDHPAAADLSMAVNVSPSQLGSPGLLDDVRTALTTSGLPPSALVLELTESVLVRDPVLAAERLHELRGLGVRVALDDFGTGYSSLSHLRQFAVDILKIDRSFVSTIDDAESMPAILRGLINLGHTLDLEIVAEGIEQERQRTHLRDGQVALAQGYLFAAPLEHTDAELLLLGGASTPAEGTGTAAPA</sequence>
<dbReference type="PROSITE" id="PS50887">
    <property type="entry name" value="GGDEF"/>
    <property type="match status" value="1"/>
</dbReference>
<dbReference type="SMART" id="SM00267">
    <property type="entry name" value="GGDEF"/>
    <property type="match status" value="1"/>
</dbReference>
<dbReference type="EMBL" id="FNHE01000005">
    <property type="protein sequence ID" value="SDM34602.1"/>
    <property type="molecule type" value="Genomic_DNA"/>
</dbReference>
<dbReference type="SMART" id="SM00052">
    <property type="entry name" value="EAL"/>
    <property type="match status" value="1"/>
</dbReference>
<dbReference type="InterPro" id="IPR052155">
    <property type="entry name" value="Biofilm_reg_signaling"/>
</dbReference>
<keyword evidence="1" id="KW-1133">Transmembrane helix</keyword>
<evidence type="ECO:0000259" key="2">
    <source>
        <dbReference type="PROSITE" id="PS50883"/>
    </source>
</evidence>
<feature type="transmembrane region" description="Helical" evidence="1">
    <location>
        <begin position="43"/>
        <end position="62"/>
    </location>
</feature>
<dbReference type="PROSITE" id="PS50883">
    <property type="entry name" value="EAL"/>
    <property type="match status" value="1"/>
</dbReference>
<dbReference type="InterPro" id="IPR029787">
    <property type="entry name" value="Nucleotide_cyclase"/>
</dbReference>
<dbReference type="OrthoDB" id="23692at2"/>
<evidence type="ECO:0000313" key="4">
    <source>
        <dbReference type="EMBL" id="SDM34602.1"/>
    </source>
</evidence>
<dbReference type="CDD" id="cd01948">
    <property type="entry name" value="EAL"/>
    <property type="match status" value="1"/>
</dbReference>
<dbReference type="PANTHER" id="PTHR44757">
    <property type="entry name" value="DIGUANYLATE CYCLASE DGCP"/>
    <property type="match status" value="1"/>
</dbReference>
<dbReference type="InterPro" id="IPR035919">
    <property type="entry name" value="EAL_sf"/>
</dbReference>